<evidence type="ECO:0000259" key="3">
    <source>
        <dbReference type="Pfam" id="PF09822"/>
    </source>
</evidence>
<evidence type="ECO:0000256" key="2">
    <source>
        <dbReference type="SAM" id="Phobius"/>
    </source>
</evidence>
<evidence type="ECO:0000313" key="6">
    <source>
        <dbReference type="Proteomes" id="UP000199636"/>
    </source>
</evidence>
<feature type="domain" description="ABC-type uncharacterised transport system" evidence="3">
    <location>
        <begin position="175"/>
        <end position="474"/>
    </location>
</feature>
<name>A0A1G8DLE6_9PSED</name>
<feature type="coiled-coil region" evidence="1">
    <location>
        <begin position="500"/>
        <end position="535"/>
    </location>
</feature>
<evidence type="ECO:0000313" key="5">
    <source>
        <dbReference type="EMBL" id="SDH58391.1"/>
    </source>
</evidence>
<dbReference type="EMBL" id="FNDS01000002">
    <property type="protein sequence ID" value="SDH58391.1"/>
    <property type="molecule type" value="Genomic_DNA"/>
</dbReference>
<sequence>MKKVLYSGAGLLVIALLFLAFNLLSGLAFTGARLDLTQQKLYTITEGTKKILGSIDEPINLYFFYSDKGTKELVSLRNYAKRVEELLKAYERQAGGKIRLHIIDPQPFSEEEDKAAEFGLQAVPLSQGGDSLYFGLAGTNALDNTEVIPFFQPDHEEFLEYDLSRLIQGLAHPQRPVVGLLSTLPMNGGFDMQTQQPSPPWMVLEEIRQQFDLKSIKADADEIPREISVLLLVHPKHLPQQTLYAIDQFVLRGGKLLVFVDPYSEADKASPMAALEGGGDQASDLEPLFQAWGLRLLPGKVLGDGTYAMSVSMGQGQRSAHHPGWLNLDAKALDASDVSTAGLNNLTVATAGILEPLAGAKTRFTPLIRSSAYAMPFDAQRFASLRDPGELMGLLKPTGERYALAARIQGPARSAYPNGIEGRKDGLPGADNINVIAVADSDLLSDRMWVQVQDFYGQRLPQPWADNASFVINALDNLAGSDALISVRSRGRFSRPFSVVDELQRQAEANFREKADALKQRLADTEQKLAALQNPDPGKTQELTLEQQGALQQYIQERVRIRKELRDVQFQLNADIDALGRKLKLINIVLVPSLLTLGVLVLWWWRRRRQA</sequence>
<keyword evidence="2" id="KW-0472">Membrane</keyword>
<dbReference type="OrthoDB" id="9777219at2"/>
<accession>A0A1G8DLE6</accession>
<evidence type="ECO:0000256" key="1">
    <source>
        <dbReference type="SAM" id="Coils"/>
    </source>
</evidence>
<dbReference type="RefSeq" id="WP_090261250.1">
    <property type="nucleotide sequence ID" value="NZ_FNDS01000002.1"/>
</dbReference>
<keyword evidence="2" id="KW-0812">Transmembrane</keyword>
<dbReference type="STRING" id="428992.SAMN05216272_10227"/>
<dbReference type="InterPro" id="IPR019196">
    <property type="entry name" value="ABC_transp_unknown"/>
</dbReference>
<keyword evidence="6" id="KW-1185">Reference proteome</keyword>
<dbReference type="AlphaFoldDB" id="A0A1G8DLE6"/>
<dbReference type="Pfam" id="PF09822">
    <property type="entry name" value="ABC_transp_aux"/>
    <property type="match status" value="1"/>
</dbReference>
<reference evidence="6" key="1">
    <citation type="submission" date="2016-10" db="EMBL/GenBank/DDBJ databases">
        <authorList>
            <person name="Varghese N."/>
            <person name="Submissions S."/>
        </authorList>
    </citation>
    <scope>NUCLEOTIDE SEQUENCE [LARGE SCALE GENOMIC DNA]</scope>
    <source>
        <strain evidence="6">CCM 7469</strain>
    </source>
</reference>
<dbReference type="InterPro" id="IPR055396">
    <property type="entry name" value="DUF7088"/>
</dbReference>
<feature type="transmembrane region" description="Helical" evidence="2">
    <location>
        <begin position="585"/>
        <end position="605"/>
    </location>
</feature>
<keyword evidence="1" id="KW-0175">Coiled coil</keyword>
<proteinExistence type="predicted"/>
<protein>
    <submittedName>
        <fullName evidence="5">ABC-type uncharacterized transport system involved in gliding motility, auxiliary component</fullName>
    </submittedName>
</protein>
<organism evidence="5 6">
    <name type="scientific">Pseudomonas panipatensis</name>
    <dbReference type="NCBI Taxonomy" id="428992"/>
    <lineage>
        <taxon>Bacteria</taxon>
        <taxon>Pseudomonadati</taxon>
        <taxon>Pseudomonadota</taxon>
        <taxon>Gammaproteobacteria</taxon>
        <taxon>Pseudomonadales</taxon>
        <taxon>Pseudomonadaceae</taxon>
        <taxon>Pseudomonas</taxon>
    </lineage>
</organism>
<keyword evidence="2" id="KW-1133">Transmembrane helix</keyword>
<gene>
    <name evidence="5" type="ORF">SAMN05216272_10227</name>
</gene>
<feature type="domain" description="DUF7088" evidence="4">
    <location>
        <begin position="38"/>
        <end position="138"/>
    </location>
</feature>
<evidence type="ECO:0000259" key="4">
    <source>
        <dbReference type="Pfam" id="PF23357"/>
    </source>
</evidence>
<dbReference type="Pfam" id="PF23357">
    <property type="entry name" value="DUF7088"/>
    <property type="match status" value="1"/>
</dbReference>
<dbReference type="Proteomes" id="UP000199636">
    <property type="component" value="Unassembled WGS sequence"/>
</dbReference>